<dbReference type="AlphaFoldDB" id="A0A2P2IQI7"/>
<reference evidence="1" key="1">
    <citation type="submission" date="2018-02" db="EMBL/GenBank/DDBJ databases">
        <title>Rhizophora mucronata_Transcriptome.</title>
        <authorList>
            <person name="Meera S.P."/>
            <person name="Sreeshan A."/>
            <person name="Augustine A."/>
        </authorList>
    </citation>
    <scope>NUCLEOTIDE SEQUENCE</scope>
    <source>
        <tissue evidence="1">Leaf</tissue>
    </source>
</reference>
<organism evidence="1">
    <name type="scientific">Rhizophora mucronata</name>
    <name type="common">Asiatic mangrove</name>
    <dbReference type="NCBI Taxonomy" id="61149"/>
    <lineage>
        <taxon>Eukaryota</taxon>
        <taxon>Viridiplantae</taxon>
        <taxon>Streptophyta</taxon>
        <taxon>Embryophyta</taxon>
        <taxon>Tracheophyta</taxon>
        <taxon>Spermatophyta</taxon>
        <taxon>Magnoliopsida</taxon>
        <taxon>eudicotyledons</taxon>
        <taxon>Gunneridae</taxon>
        <taxon>Pentapetalae</taxon>
        <taxon>rosids</taxon>
        <taxon>fabids</taxon>
        <taxon>Malpighiales</taxon>
        <taxon>Rhizophoraceae</taxon>
        <taxon>Rhizophora</taxon>
    </lineage>
</organism>
<proteinExistence type="predicted"/>
<dbReference type="EMBL" id="GGEC01002983">
    <property type="protein sequence ID" value="MBW83466.1"/>
    <property type="molecule type" value="Transcribed_RNA"/>
</dbReference>
<sequence>MEVPVSTPWHSLDESRSKVVVCNGYLHLLVPCIRITVAQQYHLIMVGEVVVRDGNSS</sequence>
<evidence type="ECO:0000313" key="1">
    <source>
        <dbReference type="EMBL" id="MBW83466.1"/>
    </source>
</evidence>
<name>A0A2P2IQI7_RHIMU</name>
<accession>A0A2P2IQI7</accession>
<protein>
    <submittedName>
        <fullName evidence="1">Uncharacterized protein</fullName>
    </submittedName>
</protein>